<gene>
    <name evidence="1" type="ordered locus">Sph21_3843</name>
</gene>
<evidence type="ECO:0000313" key="1">
    <source>
        <dbReference type="EMBL" id="ADZ80377.1"/>
    </source>
</evidence>
<sequence length="35" mass="4417">MKELQDSLFRGTHIENLFYVLDIPYVYRNFMRDEY</sequence>
<proteinExistence type="predicted"/>
<reference evidence="1" key="1">
    <citation type="submission" date="2011-03" db="EMBL/GenBank/DDBJ databases">
        <title>Complete sequence of Sphingobacterium sp. 21.</title>
        <authorList>
            <consortium name="US DOE Joint Genome Institute"/>
            <person name="Lucas S."/>
            <person name="Copeland A."/>
            <person name="Lapidus A."/>
            <person name="Cheng J.-F."/>
            <person name="Goodwin L."/>
            <person name="Pitluck S."/>
            <person name="Davenport K."/>
            <person name="Detter J.C."/>
            <person name="Han C."/>
            <person name="Tapia R."/>
            <person name="Land M."/>
            <person name="Hauser L."/>
            <person name="Kyrpides N."/>
            <person name="Ivanova N."/>
            <person name="Ovchinnikova G."/>
            <person name="Pagani I."/>
            <person name="Siebers A.K."/>
            <person name="Allgaier M."/>
            <person name="Thelen M.P."/>
            <person name="Hugenholtz P."/>
            <person name="Woyke T."/>
        </authorList>
    </citation>
    <scope>NUCLEOTIDE SEQUENCE</scope>
    <source>
        <strain evidence="1">21</strain>
    </source>
</reference>
<dbReference type="AlphaFoldDB" id="F4C8F2"/>
<accession>F4C8F2</accession>
<protein>
    <submittedName>
        <fullName evidence="1">Uncharacterized protein</fullName>
    </submittedName>
</protein>
<dbReference type="EMBL" id="CP002584">
    <property type="protein sequence ID" value="ADZ80377.1"/>
    <property type="molecule type" value="Genomic_DNA"/>
</dbReference>
<organism evidence="1">
    <name type="scientific">Sphingobacterium sp. (strain 21)</name>
    <dbReference type="NCBI Taxonomy" id="743722"/>
    <lineage>
        <taxon>Bacteria</taxon>
        <taxon>Pseudomonadati</taxon>
        <taxon>Bacteroidota</taxon>
        <taxon>Sphingobacteriia</taxon>
        <taxon>Sphingobacteriales</taxon>
        <taxon>Sphingobacteriaceae</taxon>
        <taxon>Sphingobacterium</taxon>
    </lineage>
</organism>
<name>F4C8F2_SPHS2</name>
<dbReference type="KEGG" id="shg:Sph21_3843"/>
<dbReference type="HOGENOM" id="CLU_3367384_0_0_10"/>